<name>A0A6A5FU66_CAERE</name>
<dbReference type="RefSeq" id="XP_003096523.2">
    <property type="nucleotide sequence ID" value="XM_003096475.2"/>
</dbReference>
<organism evidence="2 3">
    <name type="scientific">Caenorhabditis remanei</name>
    <name type="common">Caenorhabditis vulgaris</name>
    <dbReference type="NCBI Taxonomy" id="31234"/>
    <lineage>
        <taxon>Eukaryota</taxon>
        <taxon>Metazoa</taxon>
        <taxon>Ecdysozoa</taxon>
        <taxon>Nematoda</taxon>
        <taxon>Chromadorea</taxon>
        <taxon>Rhabditida</taxon>
        <taxon>Rhabditina</taxon>
        <taxon>Rhabditomorpha</taxon>
        <taxon>Rhabditoidea</taxon>
        <taxon>Rhabditidae</taxon>
        <taxon>Peloderinae</taxon>
        <taxon>Caenorhabditis</taxon>
    </lineage>
</organism>
<dbReference type="Pfam" id="PF05912">
    <property type="entry name" value="DUF870"/>
    <property type="match status" value="1"/>
</dbReference>
<feature type="chain" id="PRO_5025434122" evidence="1">
    <location>
        <begin position="20"/>
        <end position="159"/>
    </location>
</feature>
<accession>A0A6A5FU66</accession>
<comment type="caution">
    <text evidence="2">The sequence shown here is derived from an EMBL/GenBank/DDBJ whole genome shotgun (WGS) entry which is preliminary data.</text>
</comment>
<keyword evidence="1" id="KW-0732">Signal</keyword>
<evidence type="ECO:0000256" key="1">
    <source>
        <dbReference type="SAM" id="SignalP"/>
    </source>
</evidence>
<dbReference type="InterPro" id="IPR008588">
    <property type="entry name" value="DUF870_CAE_spp"/>
</dbReference>
<reference evidence="2 3" key="1">
    <citation type="submission" date="2019-12" db="EMBL/GenBank/DDBJ databases">
        <title>Chromosome-level assembly of the Caenorhabditis remanei genome.</title>
        <authorList>
            <person name="Teterina A.A."/>
            <person name="Willis J.H."/>
            <person name="Phillips P.C."/>
        </authorList>
    </citation>
    <scope>NUCLEOTIDE SEQUENCE [LARGE SCALE GENOMIC DNA]</scope>
    <source>
        <strain evidence="2 3">PX506</strain>
        <tissue evidence="2">Whole organism</tissue>
    </source>
</reference>
<sequence>MKIFRNVLLLLCLLAICKSDPTRIHMKFRCDPRIFMWCGNLIVYEQNDSYRLDIMTNETFCKTGGTKEFNYEISKGGDKFPKYRWWYQLSHDCSSTLGTRCLSPRGTYDTPVEGLGRVEIDEDVFNRGYTGGPCLVPSEPRTMISMNGSISDEEVIFKR</sequence>
<feature type="signal peptide" evidence="1">
    <location>
        <begin position="1"/>
        <end position="19"/>
    </location>
</feature>
<dbReference type="EMBL" id="WUAV01000006">
    <property type="protein sequence ID" value="KAF1746046.1"/>
    <property type="molecule type" value="Genomic_DNA"/>
</dbReference>
<dbReference type="KEGG" id="crq:GCK72_022497"/>
<gene>
    <name evidence="2" type="ORF">GCK72_022497</name>
</gene>
<evidence type="ECO:0000313" key="3">
    <source>
        <dbReference type="Proteomes" id="UP000483820"/>
    </source>
</evidence>
<dbReference type="GeneID" id="9824297"/>
<evidence type="ECO:0000313" key="2">
    <source>
        <dbReference type="EMBL" id="KAF1746046.1"/>
    </source>
</evidence>
<dbReference type="CTD" id="9824297"/>
<dbReference type="AlphaFoldDB" id="A0A6A5FU66"/>
<protein>
    <submittedName>
        <fullName evidence="2">Uncharacterized protein</fullName>
    </submittedName>
</protein>
<dbReference type="Proteomes" id="UP000483820">
    <property type="component" value="Chromosome X"/>
</dbReference>
<proteinExistence type="predicted"/>